<evidence type="ECO:0000313" key="3">
    <source>
        <dbReference type="Proteomes" id="UP000595437"/>
    </source>
</evidence>
<evidence type="ECO:0000313" key="2">
    <source>
        <dbReference type="EMBL" id="QQP57648.1"/>
    </source>
</evidence>
<name>A0A7T8QWL1_CALRO</name>
<gene>
    <name evidence="2" type="ORF">FKW44_002707</name>
</gene>
<feature type="compositionally biased region" description="Basic and acidic residues" evidence="1">
    <location>
        <begin position="10"/>
        <end position="37"/>
    </location>
</feature>
<feature type="non-terminal residue" evidence="2">
    <location>
        <position position="1"/>
    </location>
</feature>
<organism evidence="2 3">
    <name type="scientific">Caligus rogercresseyi</name>
    <name type="common">Sea louse</name>
    <dbReference type="NCBI Taxonomy" id="217165"/>
    <lineage>
        <taxon>Eukaryota</taxon>
        <taxon>Metazoa</taxon>
        <taxon>Ecdysozoa</taxon>
        <taxon>Arthropoda</taxon>
        <taxon>Crustacea</taxon>
        <taxon>Multicrustacea</taxon>
        <taxon>Hexanauplia</taxon>
        <taxon>Copepoda</taxon>
        <taxon>Siphonostomatoida</taxon>
        <taxon>Caligidae</taxon>
        <taxon>Caligus</taxon>
    </lineage>
</organism>
<dbReference type="AlphaFoldDB" id="A0A7T8QWL1"/>
<dbReference type="EMBL" id="CP045891">
    <property type="protein sequence ID" value="QQP57648.1"/>
    <property type="molecule type" value="Genomic_DNA"/>
</dbReference>
<dbReference type="Proteomes" id="UP000595437">
    <property type="component" value="Chromosome 2"/>
</dbReference>
<sequence>RFTGATFDPFKNHPERQSARFTDRADLKPSQRDEAPSWKHPLKSLRRPSYRRSTSCGRQEDQRLPRRRRFKSYESLDMDPPTPAGLNALKASRRALKGKVTRLAGNFITIKKGLIDEKTLQFLNWHSKITPRHLQNMTQQPMQLKLTH</sequence>
<proteinExistence type="predicted"/>
<protein>
    <submittedName>
        <fullName evidence="2">Uncharacterized protein</fullName>
    </submittedName>
</protein>
<keyword evidence="3" id="KW-1185">Reference proteome</keyword>
<feature type="region of interest" description="Disordered" evidence="1">
    <location>
        <begin position="1"/>
        <end position="86"/>
    </location>
</feature>
<feature type="compositionally biased region" description="Basic residues" evidence="1">
    <location>
        <begin position="40"/>
        <end position="50"/>
    </location>
</feature>
<evidence type="ECO:0000256" key="1">
    <source>
        <dbReference type="SAM" id="MobiDB-lite"/>
    </source>
</evidence>
<reference evidence="3" key="1">
    <citation type="submission" date="2021-01" db="EMBL/GenBank/DDBJ databases">
        <title>Caligus Genome Assembly.</title>
        <authorList>
            <person name="Gallardo-Escarate C."/>
        </authorList>
    </citation>
    <scope>NUCLEOTIDE SEQUENCE [LARGE SCALE GENOMIC DNA]</scope>
</reference>
<accession>A0A7T8QWL1</accession>